<dbReference type="GO" id="GO:0016887">
    <property type="term" value="F:ATP hydrolysis activity"/>
    <property type="evidence" value="ECO:0007669"/>
    <property type="project" value="InterPro"/>
</dbReference>
<dbReference type="Pfam" id="PF07724">
    <property type="entry name" value="AAA_2"/>
    <property type="match status" value="1"/>
</dbReference>
<organism evidence="7 8">
    <name type="scientific">Ereboglobus luteus</name>
    <dbReference type="NCBI Taxonomy" id="1796921"/>
    <lineage>
        <taxon>Bacteria</taxon>
        <taxon>Pseudomonadati</taxon>
        <taxon>Verrucomicrobiota</taxon>
        <taxon>Opitutia</taxon>
        <taxon>Opitutales</taxon>
        <taxon>Opitutaceae</taxon>
        <taxon>Ereboglobus</taxon>
    </lineage>
</organism>
<dbReference type="OrthoDB" id="9804062at2"/>
<dbReference type="Gene3D" id="1.10.8.60">
    <property type="match status" value="1"/>
</dbReference>
<evidence type="ECO:0000256" key="3">
    <source>
        <dbReference type="ARBA" id="ARBA00023186"/>
    </source>
</evidence>
<gene>
    <name evidence="7" type="ORF">CKA38_00570</name>
</gene>
<dbReference type="Proteomes" id="UP000244896">
    <property type="component" value="Chromosome"/>
</dbReference>
<keyword evidence="3" id="KW-0143">Chaperone</keyword>
<dbReference type="SMART" id="SM01086">
    <property type="entry name" value="ClpB_D2-small"/>
    <property type="match status" value="1"/>
</dbReference>
<dbReference type="InterPro" id="IPR019489">
    <property type="entry name" value="Clp_ATPase_C"/>
</dbReference>
<dbReference type="KEGG" id="elut:CKA38_00570"/>
<feature type="domain" description="Clp ATPase C-terminal" evidence="6">
    <location>
        <begin position="334"/>
        <end position="419"/>
    </location>
</feature>
<dbReference type="GO" id="GO:0051603">
    <property type="term" value="P:proteolysis involved in protein catabolic process"/>
    <property type="evidence" value="ECO:0007669"/>
    <property type="project" value="TreeGrafter"/>
</dbReference>
<dbReference type="EMBL" id="CP023004">
    <property type="protein sequence ID" value="AWI07952.1"/>
    <property type="molecule type" value="Genomic_DNA"/>
</dbReference>
<dbReference type="GO" id="GO:0008233">
    <property type="term" value="F:peptidase activity"/>
    <property type="evidence" value="ECO:0007669"/>
    <property type="project" value="UniProtKB-KW"/>
</dbReference>
<evidence type="ECO:0000313" key="8">
    <source>
        <dbReference type="Proteomes" id="UP000244896"/>
    </source>
</evidence>
<proteinExistence type="predicted"/>
<keyword evidence="7" id="KW-0645">Protease</keyword>
<sequence length="537" mass="59652">MSDKDSQEPTDQLPKEIRDLMKSSPFKTFFVGKSEKNPDSPAEDDQGAEAHEETLKRIQGFNLKPREIRDYLDRFVIQQAEAKKVLSVAICDHYNHVRQCIENPSLREIDYAKQNILLLGPTGVGKTYLMRCIARLIGVPFVKADATKFSETGYVGGDVEDLVRDLVKAADGDVELAQYGIVYIDEIDKIASSGSTTGGGGRDVSGRGVQINLLKLMEETEVNLHSQTDLAAQMQAMMEMQRTGRSRKRTINTRHILFIVSGAFDKLSEQIKRRVQSSSIGFAAGAAGAVAAARAHVTHDSDFLRLAQSRDIIDYGMEPEFVGRLPVRVACQALTAADLEKILVTSEGSILSQYRADFAGYGIDFEITQPAVCEIAAQAYQENTGARGLMTVLERVFRNFKFELPSTAVKAFRVDEKTIAEPEAVLCSLLRENAQKQHEVLRADVNAFAQRFQTDYGFELVFDDGAVDVLIEQSLAADKTIRALCEDKFHNFHHGLKLLVADDGGDGSKRFVITRDVVENPDKAISRWVVERFKKTS</sequence>
<keyword evidence="8" id="KW-1185">Reference proteome</keyword>
<accession>A0A2U8E047</accession>
<evidence type="ECO:0000256" key="1">
    <source>
        <dbReference type="ARBA" id="ARBA00022741"/>
    </source>
</evidence>
<evidence type="ECO:0000256" key="4">
    <source>
        <dbReference type="SAM" id="MobiDB-lite"/>
    </source>
</evidence>
<evidence type="ECO:0000259" key="5">
    <source>
        <dbReference type="SMART" id="SM00382"/>
    </source>
</evidence>
<dbReference type="InterPro" id="IPR027417">
    <property type="entry name" value="P-loop_NTPase"/>
</dbReference>
<dbReference type="GO" id="GO:0005524">
    <property type="term" value="F:ATP binding"/>
    <property type="evidence" value="ECO:0007669"/>
    <property type="project" value="UniProtKB-KW"/>
</dbReference>
<evidence type="ECO:0000256" key="2">
    <source>
        <dbReference type="ARBA" id="ARBA00022840"/>
    </source>
</evidence>
<reference evidence="7 8" key="1">
    <citation type="journal article" date="2018" name="Syst. Appl. Microbiol.">
        <title>Ereboglobus luteus gen. nov. sp. nov. from cockroach guts, and new insights into the oxygen relationship of the genera Opitutus and Didymococcus (Verrucomicrobia: Opitutaceae).</title>
        <authorList>
            <person name="Tegtmeier D."/>
            <person name="Belitz A."/>
            <person name="Radek R."/>
            <person name="Heimerl T."/>
            <person name="Brune A."/>
        </authorList>
    </citation>
    <scope>NUCLEOTIDE SEQUENCE [LARGE SCALE GENOMIC DNA]</scope>
    <source>
        <strain evidence="7 8">Ho45</strain>
    </source>
</reference>
<dbReference type="InterPro" id="IPR050052">
    <property type="entry name" value="ATP-dep_Clp_protease_ClpX"/>
</dbReference>
<dbReference type="Pfam" id="PF10431">
    <property type="entry name" value="ClpB_D2-small"/>
    <property type="match status" value="1"/>
</dbReference>
<evidence type="ECO:0000259" key="6">
    <source>
        <dbReference type="SMART" id="SM01086"/>
    </source>
</evidence>
<keyword evidence="2" id="KW-0067">ATP-binding</keyword>
<feature type="region of interest" description="Disordered" evidence="4">
    <location>
        <begin position="1"/>
        <end position="50"/>
    </location>
</feature>
<dbReference type="InterPro" id="IPR003593">
    <property type="entry name" value="AAA+_ATPase"/>
</dbReference>
<dbReference type="Gene3D" id="3.40.50.300">
    <property type="entry name" value="P-loop containing nucleotide triphosphate hydrolases"/>
    <property type="match status" value="1"/>
</dbReference>
<feature type="domain" description="AAA+ ATPase" evidence="5">
    <location>
        <begin position="112"/>
        <end position="285"/>
    </location>
</feature>
<name>A0A2U8E047_9BACT</name>
<evidence type="ECO:0000313" key="7">
    <source>
        <dbReference type="EMBL" id="AWI07952.1"/>
    </source>
</evidence>
<dbReference type="PANTHER" id="PTHR48102">
    <property type="entry name" value="ATP-DEPENDENT CLP PROTEASE ATP-BINDING SUBUNIT CLPX-LIKE, MITOCHONDRIAL-RELATED"/>
    <property type="match status" value="1"/>
</dbReference>
<dbReference type="AlphaFoldDB" id="A0A2U8E047"/>
<keyword evidence="7" id="KW-0378">Hydrolase</keyword>
<keyword evidence="1" id="KW-0547">Nucleotide-binding</keyword>
<feature type="compositionally biased region" description="Basic and acidic residues" evidence="4">
    <location>
        <begin position="1"/>
        <end position="21"/>
    </location>
</feature>
<dbReference type="InterPro" id="IPR003959">
    <property type="entry name" value="ATPase_AAA_core"/>
</dbReference>
<protein>
    <submittedName>
        <fullName evidence="7">ATP-dependent protease</fullName>
    </submittedName>
</protein>
<dbReference type="SUPFAM" id="SSF52540">
    <property type="entry name" value="P-loop containing nucleoside triphosphate hydrolases"/>
    <property type="match status" value="1"/>
</dbReference>
<dbReference type="PANTHER" id="PTHR48102:SF7">
    <property type="entry name" value="ATP-DEPENDENT CLP PROTEASE ATP-BINDING SUBUNIT CLPX-LIKE, MITOCHONDRIAL"/>
    <property type="match status" value="1"/>
</dbReference>
<dbReference type="SMART" id="SM00382">
    <property type="entry name" value="AAA"/>
    <property type="match status" value="1"/>
</dbReference>